<name>F4QRU7_9CAUL</name>
<dbReference type="AlphaFoldDB" id="F4QRU7"/>
<organism evidence="1 2">
    <name type="scientific">Asticcacaulis biprosthecium C19</name>
    <dbReference type="NCBI Taxonomy" id="715226"/>
    <lineage>
        <taxon>Bacteria</taxon>
        <taxon>Pseudomonadati</taxon>
        <taxon>Pseudomonadota</taxon>
        <taxon>Alphaproteobacteria</taxon>
        <taxon>Caulobacterales</taxon>
        <taxon>Caulobacteraceae</taxon>
        <taxon>Asticcacaulis</taxon>
    </lineage>
</organism>
<dbReference type="InterPro" id="IPR026350">
    <property type="entry name" value="GxxExxY"/>
</dbReference>
<dbReference type="RefSeq" id="WP_006274662.1">
    <property type="nucleotide sequence ID" value="NZ_GL883080.1"/>
</dbReference>
<dbReference type="Proteomes" id="UP000006512">
    <property type="component" value="Unassembled WGS sequence"/>
</dbReference>
<dbReference type="EMBL" id="GL883080">
    <property type="protein sequence ID" value="EGF89467.1"/>
    <property type="molecule type" value="Genomic_DNA"/>
</dbReference>
<proteinExistence type="predicted"/>
<dbReference type="Pfam" id="PF13366">
    <property type="entry name" value="PDDEXK_3"/>
    <property type="match status" value="1"/>
</dbReference>
<sequence>MDDVLFRDEVFAIQGAIFDVNREMGSGFLEAVYQECLAKEFELRNIPFSQHKTVSLTYKGQALTQTYQPDFICYEAIILELKVCQEISSAHRAQILNYLKATKLRLGLLINFGTHPKAQIERFVL</sequence>
<evidence type="ECO:0000313" key="2">
    <source>
        <dbReference type="Proteomes" id="UP000006512"/>
    </source>
</evidence>
<protein>
    <submittedName>
        <fullName evidence="1">GTP-binding signal recognition particle</fullName>
    </submittedName>
</protein>
<accession>F4QRU7</accession>
<keyword evidence="2" id="KW-1185">Reference proteome</keyword>
<reference evidence="2" key="1">
    <citation type="submission" date="2011-03" db="EMBL/GenBank/DDBJ databases">
        <title>Draft genome sequence of Brevundimonas diminuta.</title>
        <authorList>
            <person name="Brown P.J.B."/>
            <person name="Buechlein A."/>
            <person name="Hemmerich C."/>
            <person name="Brun Y.V."/>
        </authorList>
    </citation>
    <scope>NUCLEOTIDE SEQUENCE [LARGE SCALE GENOMIC DNA]</scope>
    <source>
        <strain evidence="2">C19</strain>
    </source>
</reference>
<dbReference type="HOGENOM" id="CLU_134960_0_0_5"/>
<evidence type="ECO:0000313" key="1">
    <source>
        <dbReference type="EMBL" id="EGF89467.1"/>
    </source>
</evidence>
<dbReference type="STRING" id="715226.ABI_38810"/>
<dbReference type="NCBIfam" id="TIGR04256">
    <property type="entry name" value="GxxExxY"/>
    <property type="match status" value="1"/>
</dbReference>
<dbReference type="eggNOG" id="COG0614">
    <property type="taxonomic scope" value="Bacteria"/>
</dbReference>
<dbReference type="OrthoDB" id="7172915at2"/>
<gene>
    <name evidence="1" type="ORF">ABI_38810</name>
</gene>